<feature type="region of interest" description="Disordered" evidence="1">
    <location>
        <begin position="1"/>
        <end position="22"/>
    </location>
</feature>
<dbReference type="GO" id="GO:0008270">
    <property type="term" value="F:zinc ion binding"/>
    <property type="evidence" value="ECO:0007669"/>
    <property type="project" value="InterPro"/>
</dbReference>
<evidence type="ECO:0000313" key="3">
    <source>
        <dbReference type="EMBL" id="KIY73665.1"/>
    </source>
</evidence>
<dbReference type="OrthoDB" id="39175at2759"/>
<dbReference type="Gene3D" id="4.10.240.10">
    <property type="entry name" value="Zn(2)-C6 fungal-type DNA-binding domain"/>
    <property type="match status" value="1"/>
</dbReference>
<evidence type="ECO:0000256" key="1">
    <source>
        <dbReference type="SAM" id="MobiDB-lite"/>
    </source>
</evidence>
<dbReference type="Proteomes" id="UP000054007">
    <property type="component" value="Unassembled WGS sequence"/>
</dbReference>
<reference evidence="3 4" key="1">
    <citation type="journal article" date="2015" name="Fungal Genet. Biol.">
        <title>Evolution of novel wood decay mechanisms in Agaricales revealed by the genome sequences of Fistulina hepatica and Cylindrobasidium torrendii.</title>
        <authorList>
            <person name="Floudas D."/>
            <person name="Held B.W."/>
            <person name="Riley R."/>
            <person name="Nagy L.G."/>
            <person name="Koehler G."/>
            <person name="Ransdell A.S."/>
            <person name="Younus H."/>
            <person name="Chow J."/>
            <person name="Chiniquy J."/>
            <person name="Lipzen A."/>
            <person name="Tritt A."/>
            <person name="Sun H."/>
            <person name="Haridas S."/>
            <person name="LaButti K."/>
            <person name="Ohm R.A."/>
            <person name="Kues U."/>
            <person name="Blanchette R.A."/>
            <person name="Grigoriev I.V."/>
            <person name="Minto R.E."/>
            <person name="Hibbett D.S."/>
        </authorList>
    </citation>
    <scope>NUCLEOTIDE SEQUENCE [LARGE SCALE GENOMIC DNA]</scope>
    <source>
        <strain evidence="3 4">FP15055 ss-10</strain>
    </source>
</reference>
<dbReference type="SMART" id="SM00066">
    <property type="entry name" value="GAL4"/>
    <property type="match status" value="1"/>
</dbReference>
<proteinExistence type="predicted"/>
<evidence type="ECO:0000313" key="4">
    <source>
        <dbReference type="Proteomes" id="UP000054007"/>
    </source>
</evidence>
<organism evidence="3 4">
    <name type="scientific">Cylindrobasidium torrendii FP15055 ss-10</name>
    <dbReference type="NCBI Taxonomy" id="1314674"/>
    <lineage>
        <taxon>Eukaryota</taxon>
        <taxon>Fungi</taxon>
        <taxon>Dikarya</taxon>
        <taxon>Basidiomycota</taxon>
        <taxon>Agaricomycotina</taxon>
        <taxon>Agaricomycetes</taxon>
        <taxon>Agaricomycetidae</taxon>
        <taxon>Agaricales</taxon>
        <taxon>Marasmiineae</taxon>
        <taxon>Physalacriaceae</taxon>
        <taxon>Cylindrobasidium</taxon>
    </lineage>
</organism>
<accession>A0A0D7BTT7</accession>
<sequence>MSAMPPSSSSSSLHAQSAPRRPGRALIACTYCRRRKIRCKQQSAADDYESMGTAPCDYCQKNGYDCQYIPVGDDEGISPPTPPSSFPPEQTLFRMHSHPFGHAMDMQRQAPHSAPPSIPYTRDIFLHTAMPSTPGYTVEEGGLYHTPTLTVADDLHLQVRHLQHSNEGYSAATRPCTWPNDYLPAHNVQPHSAYASQPPTSGYSGGETHTFGGYTSPANYSYDSHGSSVHSSGYAQLLAPDQANGHYSMSVASPRGGGWR</sequence>
<gene>
    <name evidence="3" type="ORF">CYLTODRAFT_416697</name>
</gene>
<dbReference type="PROSITE" id="PS50048">
    <property type="entry name" value="ZN2_CY6_FUNGAL_2"/>
    <property type="match status" value="1"/>
</dbReference>
<dbReference type="CDD" id="cd00067">
    <property type="entry name" value="GAL4"/>
    <property type="match status" value="1"/>
</dbReference>
<keyword evidence="4" id="KW-1185">Reference proteome</keyword>
<dbReference type="EMBL" id="KN880434">
    <property type="protein sequence ID" value="KIY73665.1"/>
    <property type="molecule type" value="Genomic_DNA"/>
</dbReference>
<dbReference type="Pfam" id="PF00172">
    <property type="entry name" value="Zn_clus"/>
    <property type="match status" value="1"/>
</dbReference>
<name>A0A0D7BTT7_9AGAR</name>
<dbReference type="GO" id="GO:0000981">
    <property type="term" value="F:DNA-binding transcription factor activity, RNA polymerase II-specific"/>
    <property type="evidence" value="ECO:0007669"/>
    <property type="project" value="InterPro"/>
</dbReference>
<evidence type="ECO:0000259" key="2">
    <source>
        <dbReference type="PROSITE" id="PS50048"/>
    </source>
</evidence>
<feature type="compositionally biased region" description="Low complexity" evidence="1">
    <location>
        <begin position="1"/>
        <end position="19"/>
    </location>
</feature>
<dbReference type="InterPro" id="IPR001138">
    <property type="entry name" value="Zn2Cys6_DnaBD"/>
</dbReference>
<dbReference type="InterPro" id="IPR036864">
    <property type="entry name" value="Zn2-C6_fun-type_DNA-bd_sf"/>
</dbReference>
<dbReference type="SUPFAM" id="SSF57701">
    <property type="entry name" value="Zn2/Cys6 DNA-binding domain"/>
    <property type="match status" value="1"/>
</dbReference>
<dbReference type="AlphaFoldDB" id="A0A0D7BTT7"/>
<protein>
    <recommendedName>
        <fullName evidence="2">Zn(2)-C6 fungal-type domain-containing protein</fullName>
    </recommendedName>
</protein>
<feature type="domain" description="Zn(2)-C6 fungal-type" evidence="2">
    <location>
        <begin position="28"/>
        <end position="68"/>
    </location>
</feature>